<sequence length="1448" mass="160544">MLFLLNKDIRTAKWNGLPLHETSSAIVKETLNGDFTLSIRYPITDSGIYKQIKEDMLIKAPVPVLGFQLFRIKKPIENDDSLDITAYHISDDIMQRSIEPISVANLTCGMALSQMVQNTKTNLGDFSFTSDVTDRRTFNTNEVKTLYAVLMDGAHSIIGTWEGELIRDNLSLTIKKNRGENRGVVITTHKNLKSYKRTKSTQSIITRIHAKSTFKPDGKDKDQTIKITVDSPLITFYPYINEKEYENNTLKSIEELRKWAEAKFKNEGIDKLSDAITIEAYELDGQVVHLGDTVNIKSLKHGIDIPKKAVAYEFDALTQEYISITFDDKPMVGASTSNSAISTVANEILDSGFTLQEVAIEKALRNANTAFDAEFTKQKDSILDDIEKVKASAEVYADGIRQEIEGKIADVDSKVLSNESLNENRYNDVLAKANSSRDLANHALEVSKEVKETTNTVLTDTLNYKKEAIAEANRLVELSKNSLLNQITTVESSIDKLKGVITNKVSKTDFDAIKNTVEQQRTEISQAKDKINLKAEKTYVENIKQTASEALQRISENALAISKTKADLQVAASAIKTKVSQTDFNQTTNRLASTETTIKIQAGEIAKRLTSSQVESVINLKGFQTKSDVDKNILDRGYVTNSSVQNLVRETSNSFSRTISETKALIPTSVSHRNLASGSSDSWTSYKEINSKLNWIQTLGKIPYGDSTGIYSGTKINLFVYISVDNVVLDSTVTPRIILQGPGYKKSDNSAVWSVHSNPFHTSWSTTLKTGTNYHLIKISRIVTDEMFNNFKNFELQFRIDGASSGKFHWRALMITTGDIFPNYWTKPIEDLTTVTAFNEVKDTLSSHTRTISEQGKTISQVVQTSEGLITRVSDLIDNQNLVYDPTNFSKYREREPNSNLVMTGTNEYKLLRIAQSGRTTNGWRGFQMPLHSQKFVAGEKLSYRVNLWIDVLPDGKVGFEIKSGNSIGGFTISPTRTGAAQIFTGTFTINKTVTKTDDFGLHIWLEKNGTVAVGQISIVRGSQPPNNFVDSTSFQQIATESLVQQHQGSYSIQNLTNAGSLISGINLGANGINRIIGKATHITGDTLIDRAVIKSGMIDKLKTSNFESGSVTTMVLASNSVTADKIVVDQAFFNKLVANEAYLRQLFAKNAFINSVQSVRIDASQIKSGLLSGDRIQGGTITGTTISGGLLTGETKIKLGAYGSFDAINGGLQINVPRQFNSKDGLGVQFIGSYGRGDNVPYGLFIYKDSDFTTGNTASDSDDFLLTVEGYIKAKGIGWLKYGKSSINGSTTGTISYWNSNNVSLDFGGSGNDIYYSYNGKAYSLWQIVNQHFSDKNLKENIGLSNYKALDFIKRFQFKEYDWKKIGNRIQKAHTKIGLIAQDIQQIDSSLVYENGGFLNLDNTRLTNIALKGIQELILDIRKLNKRLEMLEDEHRFNPSISNGVVD</sequence>
<feature type="domain" description="Peptidase S74" evidence="2">
    <location>
        <begin position="1335"/>
        <end position="1429"/>
    </location>
</feature>
<name>A0A0F2DXG5_9STRE</name>
<feature type="coiled-coil region" evidence="1">
    <location>
        <begin position="510"/>
        <end position="537"/>
    </location>
</feature>
<dbReference type="NCBIfam" id="TIGR01665">
    <property type="entry name" value="put_anti_recept"/>
    <property type="match status" value="1"/>
</dbReference>
<dbReference type="Proteomes" id="UP000033489">
    <property type="component" value="Unassembled WGS sequence"/>
</dbReference>
<evidence type="ECO:0000259" key="2">
    <source>
        <dbReference type="PROSITE" id="PS51688"/>
    </source>
</evidence>
<evidence type="ECO:0000313" key="4">
    <source>
        <dbReference type="Proteomes" id="UP000033489"/>
    </source>
</evidence>
<dbReference type="InterPro" id="IPR030392">
    <property type="entry name" value="S74_ICA"/>
</dbReference>
<organism evidence="3 4">
    <name type="scientific">Streptococcus infantis</name>
    <dbReference type="NCBI Taxonomy" id="68892"/>
    <lineage>
        <taxon>Bacteria</taxon>
        <taxon>Bacillati</taxon>
        <taxon>Bacillota</taxon>
        <taxon>Bacilli</taxon>
        <taxon>Lactobacillales</taxon>
        <taxon>Streptococcaceae</taxon>
        <taxon>Streptococcus</taxon>
    </lineage>
</organism>
<dbReference type="EMBL" id="JYGT01000010">
    <property type="protein sequence ID" value="KJQ74211.1"/>
    <property type="molecule type" value="Genomic_DNA"/>
</dbReference>
<dbReference type="Pfam" id="PF13884">
    <property type="entry name" value="Peptidase_S74"/>
    <property type="match status" value="1"/>
</dbReference>
<protein>
    <recommendedName>
        <fullName evidence="2">Peptidase S74 domain-containing protein</fullName>
    </recommendedName>
</protein>
<gene>
    <name evidence="3" type="ORF">TZ94_01733</name>
</gene>
<comment type="caution">
    <text evidence="3">The sequence shown here is derived from an EMBL/GenBank/DDBJ whole genome shotgun (WGS) entry which is preliminary data.</text>
</comment>
<accession>A0A0F2DXG5</accession>
<proteinExistence type="predicted"/>
<dbReference type="PROSITE" id="PS51688">
    <property type="entry name" value="ICA"/>
    <property type="match status" value="1"/>
</dbReference>
<dbReference type="PATRIC" id="fig|28037.216.peg.1701"/>
<keyword evidence="1" id="KW-0175">Coiled coil</keyword>
<dbReference type="InterPro" id="IPR007119">
    <property type="entry name" value="Phage_tail_spike_N"/>
</dbReference>
<evidence type="ECO:0000313" key="3">
    <source>
        <dbReference type="EMBL" id="KJQ74211.1"/>
    </source>
</evidence>
<reference evidence="3 4" key="1">
    <citation type="submission" date="2015-02" db="EMBL/GenBank/DDBJ databases">
        <title>Evolution of amylase-binding proteins of oral streptococcal species.</title>
        <authorList>
            <person name="Haase E.M."/>
        </authorList>
    </citation>
    <scope>NUCLEOTIDE SEQUENCE [LARGE SCALE GENOMIC DNA]</scope>
    <source>
        <strain evidence="3 4">UC921A</strain>
    </source>
</reference>
<dbReference type="RefSeq" id="WP_052689746.1">
    <property type="nucleotide sequence ID" value="NZ_JYGT01000010.1"/>
</dbReference>
<evidence type="ECO:0000256" key="1">
    <source>
        <dbReference type="SAM" id="Coils"/>
    </source>
</evidence>